<dbReference type="EMBL" id="GGFM01010142">
    <property type="protein sequence ID" value="MBW30893.1"/>
    <property type="molecule type" value="Transcribed_RNA"/>
</dbReference>
<name>A0A2M3ZQX2_9DIPT</name>
<reference evidence="2" key="1">
    <citation type="submission" date="2018-01" db="EMBL/GenBank/DDBJ databases">
        <title>An insight into the sialome of Amazonian anophelines.</title>
        <authorList>
            <person name="Ribeiro J.M."/>
            <person name="Scarpassa V."/>
            <person name="Calvo E."/>
        </authorList>
    </citation>
    <scope>NUCLEOTIDE SEQUENCE</scope>
    <source>
        <tissue evidence="2">Salivary glands</tissue>
    </source>
</reference>
<protein>
    <submittedName>
        <fullName evidence="2">Putative secreted peptide</fullName>
    </submittedName>
</protein>
<evidence type="ECO:0000256" key="1">
    <source>
        <dbReference type="SAM" id="SignalP"/>
    </source>
</evidence>
<keyword evidence="1" id="KW-0732">Signal</keyword>
<organism evidence="2">
    <name type="scientific">Anopheles braziliensis</name>
    <dbReference type="NCBI Taxonomy" id="58242"/>
    <lineage>
        <taxon>Eukaryota</taxon>
        <taxon>Metazoa</taxon>
        <taxon>Ecdysozoa</taxon>
        <taxon>Arthropoda</taxon>
        <taxon>Hexapoda</taxon>
        <taxon>Insecta</taxon>
        <taxon>Pterygota</taxon>
        <taxon>Neoptera</taxon>
        <taxon>Endopterygota</taxon>
        <taxon>Diptera</taxon>
        <taxon>Nematocera</taxon>
        <taxon>Culicoidea</taxon>
        <taxon>Culicidae</taxon>
        <taxon>Anophelinae</taxon>
        <taxon>Anopheles</taxon>
    </lineage>
</organism>
<proteinExistence type="predicted"/>
<feature type="signal peptide" evidence="1">
    <location>
        <begin position="1"/>
        <end position="23"/>
    </location>
</feature>
<sequence length="67" mass="7880">MLFVLWSIQQILGVLLWNSFCSASLWEYAPTPRIQICENDHKMVFVHTIFRKASFPSLWWVSGFVCT</sequence>
<dbReference type="AlphaFoldDB" id="A0A2M3ZQX2"/>
<feature type="chain" id="PRO_5014733812" evidence="1">
    <location>
        <begin position="24"/>
        <end position="67"/>
    </location>
</feature>
<evidence type="ECO:0000313" key="2">
    <source>
        <dbReference type="EMBL" id="MBW30893.1"/>
    </source>
</evidence>
<accession>A0A2M3ZQX2</accession>